<protein>
    <submittedName>
        <fullName evidence="2">Uncharacterized protein</fullName>
    </submittedName>
</protein>
<comment type="caution">
    <text evidence="2">The sequence shown here is derived from an EMBL/GenBank/DDBJ whole genome shotgun (WGS) entry which is preliminary data.</text>
</comment>
<evidence type="ECO:0000313" key="2">
    <source>
        <dbReference type="EMBL" id="KAK4303923.1"/>
    </source>
</evidence>
<reference evidence="2" key="1">
    <citation type="submission" date="2023-11" db="EMBL/GenBank/DDBJ databases">
        <title>Genome assemblies of two species of porcelain crab, Petrolisthes cinctipes and Petrolisthes manimaculis (Anomura: Porcellanidae).</title>
        <authorList>
            <person name="Angst P."/>
        </authorList>
    </citation>
    <scope>NUCLEOTIDE SEQUENCE</scope>
    <source>
        <strain evidence="2">PB745_02</strain>
        <tissue evidence="2">Gill</tissue>
    </source>
</reference>
<dbReference type="EMBL" id="JAWZYT010002513">
    <property type="protein sequence ID" value="KAK4303923.1"/>
    <property type="molecule type" value="Genomic_DNA"/>
</dbReference>
<feature type="region of interest" description="Disordered" evidence="1">
    <location>
        <begin position="86"/>
        <end position="114"/>
    </location>
</feature>
<feature type="region of interest" description="Disordered" evidence="1">
    <location>
        <begin position="1"/>
        <end position="23"/>
    </location>
</feature>
<gene>
    <name evidence="2" type="ORF">Pmani_024097</name>
</gene>
<dbReference type="AlphaFoldDB" id="A0AAE1P9F0"/>
<dbReference type="Proteomes" id="UP001292094">
    <property type="component" value="Unassembled WGS sequence"/>
</dbReference>
<proteinExistence type="predicted"/>
<evidence type="ECO:0000256" key="1">
    <source>
        <dbReference type="SAM" id="MobiDB-lite"/>
    </source>
</evidence>
<keyword evidence="3" id="KW-1185">Reference proteome</keyword>
<feature type="compositionally biased region" description="Pro residues" evidence="1">
    <location>
        <begin position="86"/>
        <end position="100"/>
    </location>
</feature>
<organism evidence="2 3">
    <name type="scientific">Petrolisthes manimaculis</name>
    <dbReference type="NCBI Taxonomy" id="1843537"/>
    <lineage>
        <taxon>Eukaryota</taxon>
        <taxon>Metazoa</taxon>
        <taxon>Ecdysozoa</taxon>
        <taxon>Arthropoda</taxon>
        <taxon>Crustacea</taxon>
        <taxon>Multicrustacea</taxon>
        <taxon>Malacostraca</taxon>
        <taxon>Eumalacostraca</taxon>
        <taxon>Eucarida</taxon>
        <taxon>Decapoda</taxon>
        <taxon>Pleocyemata</taxon>
        <taxon>Anomura</taxon>
        <taxon>Galatheoidea</taxon>
        <taxon>Porcellanidae</taxon>
        <taxon>Petrolisthes</taxon>
    </lineage>
</organism>
<sequence length="114" mass="12260">MRQRTTSWWASPPKRPTPSVRRAPVTSCNVSMCGNTRRTTTCATQPGTPGPTLSVRRASATSSSIYPSFPLYPPLDALSTLALPYPPLPPYPPLNPPLPTPKSSLTHPCLSAHP</sequence>
<accession>A0AAE1P9F0</accession>
<name>A0AAE1P9F0_9EUCA</name>
<evidence type="ECO:0000313" key="3">
    <source>
        <dbReference type="Proteomes" id="UP001292094"/>
    </source>
</evidence>